<protein>
    <recommendedName>
        <fullName evidence="4">HTH araC/xylS-type domain-containing protein</fullName>
    </recommendedName>
</protein>
<dbReference type="InterPro" id="IPR042557">
    <property type="entry name" value="SCO4226"/>
</dbReference>
<dbReference type="PANTHER" id="PTHR43280">
    <property type="entry name" value="ARAC-FAMILY TRANSCRIPTIONAL REGULATOR"/>
    <property type="match status" value="1"/>
</dbReference>
<dbReference type="PANTHER" id="PTHR43280:SF2">
    <property type="entry name" value="HTH-TYPE TRANSCRIPTIONAL REGULATOR EXSA"/>
    <property type="match status" value="1"/>
</dbReference>
<dbReference type="Pfam" id="PF14026">
    <property type="entry name" value="SCO4226-like"/>
    <property type="match status" value="1"/>
</dbReference>
<dbReference type="InterPro" id="IPR009057">
    <property type="entry name" value="Homeodomain-like_sf"/>
</dbReference>
<dbReference type="SUPFAM" id="SSF46689">
    <property type="entry name" value="Homeodomain-like"/>
    <property type="match status" value="1"/>
</dbReference>
<dbReference type="InterPro" id="IPR029787">
    <property type="entry name" value="Nucleotide_cyclase"/>
</dbReference>
<dbReference type="RefSeq" id="WP_345192239.1">
    <property type="nucleotide sequence ID" value="NZ_BAABJJ010000034.1"/>
</dbReference>
<dbReference type="PROSITE" id="PS00041">
    <property type="entry name" value="HTH_ARAC_FAMILY_1"/>
    <property type="match status" value="1"/>
</dbReference>
<dbReference type="PROSITE" id="PS01124">
    <property type="entry name" value="HTH_ARAC_FAMILY_2"/>
    <property type="match status" value="1"/>
</dbReference>
<keyword evidence="3" id="KW-0804">Transcription</keyword>
<dbReference type="InterPro" id="IPR018060">
    <property type="entry name" value="HTH_AraC"/>
</dbReference>
<dbReference type="Proteomes" id="UP001501302">
    <property type="component" value="Unassembled WGS sequence"/>
</dbReference>
<organism evidence="5 6">
    <name type="scientific">Algibacter agarivorans</name>
    <dbReference type="NCBI Taxonomy" id="1109741"/>
    <lineage>
        <taxon>Bacteria</taxon>
        <taxon>Pseudomonadati</taxon>
        <taxon>Bacteroidota</taxon>
        <taxon>Flavobacteriia</taxon>
        <taxon>Flavobacteriales</taxon>
        <taxon>Flavobacteriaceae</taxon>
        <taxon>Algibacter</taxon>
    </lineage>
</organism>
<dbReference type="SMART" id="SM00342">
    <property type="entry name" value="HTH_ARAC"/>
    <property type="match status" value="1"/>
</dbReference>
<dbReference type="InterPro" id="IPR025336">
    <property type="entry name" value="SCO4226-like"/>
</dbReference>
<feature type="domain" description="HTH araC/xylS-type" evidence="4">
    <location>
        <begin position="266"/>
        <end position="365"/>
    </location>
</feature>
<keyword evidence="1" id="KW-0805">Transcription regulation</keyword>
<dbReference type="PRINTS" id="PR00032">
    <property type="entry name" value="HTHARAC"/>
</dbReference>
<keyword evidence="2" id="KW-0238">DNA-binding</keyword>
<evidence type="ECO:0000256" key="3">
    <source>
        <dbReference type="ARBA" id="ARBA00023163"/>
    </source>
</evidence>
<sequence>MPIYLDLHEMPDGVTAEHVAEMHQADLKIEHEFNCRGLTYWCDEKRQTAFCLIEAPNKQALKDLHAQAHGDVPLRIIEVDDTIVESFLGRIEDPEKSKNTKLNIINDPAFRVLMVIETSNYLNRLEANQFTIFAQKFHNNVSKTLKKLNGRVVKKDNNSYLASFKSVTDAVLCALKIQFQFKYVTPKFDPSTRKLNIALSSGVPVTNKENIFEETITLATRMCDIVKEQVVITTEVKLLYESENRNATIDDKMIKILKPNEEKFLTQLIDFVEQVWNKPNFKVNDFSKALGLSKSQLYRKLTKLTGQSPNNFLKEFRLHRALSLLHKQHGNISEIAFETGFNSAAYFSKCFLDKYGILPSKYIQQHIA</sequence>
<evidence type="ECO:0000256" key="1">
    <source>
        <dbReference type="ARBA" id="ARBA00023015"/>
    </source>
</evidence>
<dbReference type="InterPro" id="IPR020449">
    <property type="entry name" value="Tscrpt_reg_AraC-type_HTH"/>
</dbReference>
<reference evidence="6" key="1">
    <citation type="journal article" date="2019" name="Int. J. Syst. Evol. Microbiol.">
        <title>The Global Catalogue of Microorganisms (GCM) 10K type strain sequencing project: providing services to taxonomists for standard genome sequencing and annotation.</title>
        <authorList>
            <consortium name="The Broad Institute Genomics Platform"/>
            <consortium name="The Broad Institute Genome Sequencing Center for Infectious Disease"/>
            <person name="Wu L."/>
            <person name="Ma J."/>
        </authorList>
    </citation>
    <scope>NUCLEOTIDE SEQUENCE [LARGE SCALE GENOMIC DNA]</scope>
    <source>
        <strain evidence="6">JCM 18285</strain>
    </source>
</reference>
<dbReference type="Gene3D" id="1.10.10.60">
    <property type="entry name" value="Homeodomain-like"/>
    <property type="match status" value="1"/>
</dbReference>
<accession>A0ABP9GS35</accession>
<dbReference type="SUPFAM" id="SSF55073">
    <property type="entry name" value="Nucleotide cyclase"/>
    <property type="match status" value="1"/>
</dbReference>
<proteinExistence type="predicted"/>
<evidence type="ECO:0000313" key="5">
    <source>
        <dbReference type="EMBL" id="GAA4949104.1"/>
    </source>
</evidence>
<dbReference type="InterPro" id="IPR018062">
    <property type="entry name" value="HTH_AraC-typ_CS"/>
</dbReference>
<evidence type="ECO:0000259" key="4">
    <source>
        <dbReference type="PROSITE" id="PS01124"/>
    </source>
</evidence>
<keyword evidence="6" id="KW-1185">Reference proteome</keyword>
<dbReference type="Gene3D" id="3.30.70.1230">
    <property type="entry name" value="Nucleotide cyclase"/>
    <property type="match status" value="1"/>
</dbReference>
<evidence type="ECO:0000313" key="6">
    <source>
        <dbReference type="Proteomes" id="UP001501302"/>
    </source>
</evidence>
<gene>
    <name evidence="5" type="ORF">GCM10023314_23010</name>
</gene>
<name>A0ABP9GS35_9FLAO</name>
<comment type="caution">
    <text evidence="5">The sequence shown here is derived from an EMBL/GenBank/DDBJ whole genome shotgun (WGS) entry which is preliminary data.</text>
</comment>
<dbReference type="EMBL" id="BAABJJ010000034">
    <property type="protein sequence ID" value="GAA4949104.1"/>
    <property type="molecule type" value="Genomic_DNA"/>
</dbReference>
<dbReference type="Gene3D" id="3.30.70.3090">
    <property type="entry name" value="ORF SCO4226, nickel-binding ferredoxin-like monomer"/>
    <property type="match status" value="1"/>
</dbReference>
<evidence type="ECO:0000256" key="2">
    <source>
        <dbReference type="ARBA" id="ARBA00023125"/>
    </source>
</evidence>
<dbReference type="Pfam" id="PF12833">
    <property type="entry name" value="HTH_18"/>
    <property type="match status" value="1"/>
</dbReference>